<keyword evidence="5" id="KW-0472">Membrane</keyword>
<accession>A0A1G6W4T2</accession>
<dbReference type="Gene3D" id="3.30.450.20">
    <property type="entry name" value="PAS domain"/>
    <property type="match status" value="1"/>
</dbReference>
<protein>
    <recommendedName>
        <fullName evidence="2">diguanylate cyclase</fullName>
        <ecNumber evidence="2">2.7.7.65</ecNumber>
    </recommendedName>
</protein>
<dbReference type="SMART" id="SM00267">
    <property type="entry name" value="GGDEF"/>
    <property type="match status" value="1"/>
</dbReference>
<keyword evidence="5" id="KW-1133">Transmembrane helix</keyword>
<feature type="domain" description="GGDEF" evidence="6">
    <location>
        <begin position="439"/>
        <end position="575"/>
    </location>
</feature>
<dbReference type="CDD" id="cd12914">
    <property type="entry name" value="PDC1_DGC_like"/>
    <property type="match status" value="1"/>
</dbReference>
<dbReference type="InterPro" id="IPR029787">
    <property type="entry name" value="Nucleotide_cyclase"/>
</dbReference>
<dbReference type="AlphaFoldDB" id="A0A1G6W4T2"/>
<evidence type="ECO:0000256" key="5">
    <source>
        <dbReference type="SAM" id="Phobius"/>
    </source>
</evidence>
<dbReference type="OrthoDB" id="9803824at2"/>
<name>A0A1G6W4T2_9GAMM</name>
<feature type="transmembrane region" description="Helical" evidence="5">
    <location>
        <begin position="28"/>
        <end position="51"/>
    </location>
</feature>
<dbReference type="CDD" id="cd01949">
    <property type="entry name" value="GGDEF"/>
    <property type="match status" value="1"/>
</dbReference>
<evidence type="ECO:0000313" key="7">
    <source>
        <dbReference type="EMBL" id="SDD60036.1"/>
    </source>
</evidence>
<dbReference type="SUPFAM" id="SSF55073">
    <property type="entry name" value="Nucleotide cyclase"/>
    <property type="match status" value="1"/>
</dbReference>
<evidence type="ECO:0000256" key="3">
    <source>
        <dbReference type="ARBA" id="ARBA00034247"/>
    </source>
</evidence>
<keyword evidence="5" id="KW-0812">Transmembrane</keyword>
<dbReference type="InterPro" id="IPR050469">
    <property type="entry name" value="Diguanylate_Cyclase"/>
</dbReference>
<dbReference type="GO" id="GO:1902201">
    <property type="term" value="P:negative regulation of bacterial-type flagellum-dependent cell motility"/>
    <property type="evidence" value="ECO:0007669"/>
    <property type="project" value="TreeGrafter"/>
</dbReference>
<dbReference type="FunFam" id="3.30.70.270:FF:000001">
    <property type="entry name" value="Diguanylate cyclase domain protein"/>
    <property type="match status" value="1"/>
</dbReference>
<reference evidence="7 8" key="1">
    <citation type="submission" date="2016-10" db="EMBL/GenBank/DDBJ databases">
        <authorList>
            <person name="de Groot N.N."/>
        </authorList>
    </citation>
    <scope>NUCLEOTIDE SEQUENCE [LARGE SCALE GENOMIC DNA]</scope>
    <source>
        <strain evidence="7 8">DSM 16957</strain>
    </source>
</reference>
<evidence type="ECO:0000256" key="1">
    <source>
        <dbReference type="ARBA" id="ARBA00001946"/>
    </source>
</evidence>
<dbReference type="NCBIfam" id="TIGR00254">
    <property type="entry name" value="GGDEF"/>
    <property type="match status" value="1"/>
</dbReference>
<dbReference type="GO" id="GO:0052621">
    <property type="term" value="F:diguanylate cyclase activity"/>
    <property type="evidence" value="ECO:0007669"/>
    <property type="project" value="UniProtKB-EC"/>
</dbReference>
<comment type="catalytic activity">
    <reaction evidence="3">
        <text>2 GTP = 3',3'-c-di-GMP + 2 diphosphate</text>
        <dbReference type="Rhea" id="RHEA:24898"/>
        <dbReference type="ChEBI" id="CHEBI:33019"/>
        <dbReference type="ChEBI" id="CHEBI:37565"/>
        <dbReference type="ChEBI" id="CHEBI:58805"/>
        <dbReference type="EC" id="2.7.7.65"/>
    </reaction>
</comment>
<evidence type="ECO:0000259" key="6">
    <source>
        <dbReference type="PROSITE" id="PS50887"/>
    </source>
</evidence>
<dbReference type="RefSeq" id="WP_091241736.1">
    <property type="nucleotide sequence ID" value="NZ_FNAG01000004.1"/>
</dbReference>
<dbReference type="PANTHER" id="PTHR45138:SF9">
    <property type="entry name" value="DIGUANYLATE CYCLASE DGCM-RELATED"/>
    <property type="match status" value="1"/>
</dbReference>
<keyword evidence="8" id="KW-1185">Reference proteome</keyword>
<evidence type="ECO:0000256" key="4">
    <source>
        <dbReference type="SAM" id="MobiDB-lite"/>
    </source>
</evidence>
<dbReference type="GO" id="GO:0005886">
    <property type="term" value="C:plasma membrane"/>
    <property type="evidence" value="ECO:0007669"/>
    <property type="project" value="TreeGrafter"/>
</dbReference>
<gene>
    <name evidence="7" type="ORF">SAMN04488509_10492</name>
</gene>
<comment type="cofactor">
    <cofactor evidence="1">
        <name>Mg(2+)</name>
        <dbReference type="ChEBI" id="CHEBI:18420"/>
    </cofactor>
</comment>
<dbReference type="Pfam" id="PF00990">
    <property type="entry name" value="GGDEF"/>
    <property type="match status" value="1"/>
</dbReference>
<dbReference type="EMBL" id="FNAG01000004">
    <property type="protein sequence ID" value="SDD60036.1"/>
    <property type="molecule type" value="Genomic_DNA"/>
</dbReference>
<evidence type="ECO:0000256" key="2">
    <source>
        <dbReference type="ARBA" id="ARBA00012528"/>
    </source>
</evidence>
<organism evidence="7 8">
    <name type="scientific">Aquimonas voraii</name>
    <dbReference type="NCBI Taxonomy" id="265719"/>
    <lineage>
        <taxon>Bacteria</taxon>
        <taxon>Pseudomonadati</taxon>
        <taxon>Pseudomonadota</taxon>
        <taxon>Gammaproteobacteria</taxon>
        <taxon>Lysobacterales</taxon>
        <taxon>Lysobacteraceae</taxon>
        <taxon>Aquimonas</taxon>
    </lineage>
</organism>
<dbReference type="Gene3D" id="3.30.70.270">
    <property type="match status" value="1"/>
</dbReference>
<dbReference type="EC" id="2.7.7.65" evidence="2"/>
<dbReference type="GO" id="GO:0043709">
    <property type="term" value="P:cell adhesion involved in single-species biofilm formation"/>
    <property type="evidence" value="ECO:0007669"/>
    <property type="project" value="TreeGrafter"/>
</dbReference>
<dbReference type="STRING" id="265719.SAMN04488509_10492"/>
<dbReference type="PANTHER" id="PTHR45138">
    <property type="entry name" value="REGULATORY COMPONENTS OF SENSORY TRANSDUCTION SYSTEM"/>
    <property type="match status" value="1"/>
</dbReference>
<evidence type="ECO:0000313" key="8">
    <source>
        <dbReference type="Proteomes" id="UP000199603"/>
    </source>
</evidence>
<dbReference type="PROSITE" id="PS50887">
    <property type="entry name" value="GGDEF"/>
    <property type="match status" value="1"/>
</dbReference>
<dbReference type="InterPro" id="IPR000160">
    <property type="entry name" value="GGDEF_dom"/>
</dbReference>
<dbReference type="Proteomes" id="UP000199603">
    <property type="component" value="Unassembled WGS sequence"/>
</dbReference>
<feature type="region of interest" description="Disordered" evidence="4">
    <location>
        <begin position="574"/>
        <end position="596"/>
    </location>
</feature>
<proteinExistence type="predicted"/>
<feature type="compositionally biased region" description="Basic and acidic residues" evidence="4">
    <location>
        <begin position="586"/>
        <end position="596"/>
    </location>
</feature>
<sequence length="596" mass="64348">MSTADPSTAALPPEGPSAGGRSLHARGVALLAVFALLPSLLLLGVLLWTYLDGAKVRIGNALSSVADALALGSSGLVERHLTGIELAARLPWEALDTATAERRLRQLSQRNPELRTLLVADPQGRIVSLQRESENVEALRSRVGASVADREYFRVAWFERRPYLSDVFIGRGLWSEPVVALSAPILDGGGEPIGVLQATLDLEVIQRRLGALVDRQRLGLLLDRSGQVVFASAGLGLKPGIAAEAGLREALATLQDREEPGGLEIGEVRYFAMAAATEFGWTAVALLPEHALESALGQGLRVALPVLLLSLLGVWMAAHHGGVWLTRPVLSLSRGIRGLQPGQSADAGEALTRSLPRELQPIANEVAALWRREREAFAQLDAALREREHEIERRTSALRRAVAALRDESRTDSLTGIGNYRAYRQAIEESWQRISGTREAMAVLQIDVDHFKQYNDSYGHPAGDLCLRRVAEVLQAVARECGAQLARSGGEEFSMVVAGGAIERFIATARELLARVEALDLPHARAPSGRVTLSAGLAWGWWQPGTGPEDIVSAADRALYVAKNSGRNRLELAPGPVWQLQPRPPRSADERPLAGC</sequence>
<dbReference type="InterPro" id="IPR043128">
    <property type="entry name" value="Rev_trsase/Diguanyl_cyclase"/>
</dbReference>